<comment type="caution">
    <text evidence="5">The sequence shown here is derived from an EMBL/GenBank/DDBJ whole genome shotgun (WGS) entry which is preliminary data.</text>
</comment>
<dbReference type="GO" id="GO:0016757">
    <property type="term" value="F:glycosyltransferase activity"/>
    <property type="evidence" value="ECO:0007669"/>
    <property type="project" value="UniProtKB-KW"/>
</dbReference>
<dbReference type="Proteomes" id="UP000281647">
    <property type="component" value="Unassembled WGS sequence"/>
</dbReference>
<reference evidence="5 6" key="1">
    <citation type="submission" date="2018-11" db="EMBL/GenBank/DDBJ databases">
        <title>Pseudaminobacter arsenicus sp. nov., an arsenic-resistant bacterium isolated from arsenic-rich aquifers.</title>
        <authorList>
            <person name="Mu Y."/>
        </authorList>
    </citation>
    <scope>NUCLEOTIDE SEQUENCE [LARGE SCALE GENOMIC DNA]</scope>
    <source>
        <strain evidence="5 6">CB3</strain>
    </source>
</reference>
<keyword evidence="2" id="KW-0328">Glycosyltransferase</keyword>
<proteinExistence type="inferred from homology"/>
<evidence type="ECO:0000313" key="6">
    <source>
        <dbReference type="Proteomes" id="UP000281647"/>
    </source>
</evidence>
<evidence type="ECO:0000256" key="2">
    <source>
        <dbReference type="ARBA" id="ARBA00022676"/>
    </source>
</evidence>
<sequence>MIELPNDHWCANGYAPRLNLAIGIATTGRRDILQAVLPYLAAQTRAPDAIVICVAADTDIDKSTVLRLDLPIRIIKAERGLCRQRNAIISSVPDADVLLFLDDDFLLTPNYLMEVERVFLDAPDVVVCTGTVEADGITGPGIPVSEGVRIIDVASRGPGSSPSMMPIYNAYGCNMALRMRIVRHVGLKFDENLPLYGWLEDVDFSRQMARFGKIVRSGALRGVHLGTKRGRTSGIKLGYSQIANPLYLMRKRTMSARHAGVQIFRNVVANLVKAAQPESWVDRRGRLRGNLRAFVDLLRGRLAPQNILTLE</sequence>
<dbReference type="PANTHER" id="PTHR43179:SF12">
    <property type="entry name" value="GALACTOFURANOSYLTRANSFERASE GLFT2"/>
    <property type="match status" value="1"/>
</dbReference>
<evidence type="ECO:0000256" key="1">
    <source>
        <dbReference type="ARBA" id="ARBA00006739"/>
    </source>
</evidence>
<gene>
    <name evidence="5" type="ORF">EET67_01350</name>
</gene>
<comment type="similarity">
    <text evidence="1">Belongs to the glycosyltransferase 2 family.</text>
</comment>
<keyword evidence="3 5" id="KW-0808">Transferase</keyword>
<dbReference type="OrthoDB" id="8404680at2"/>
<name>A0A432VBM3_9HYPH</name>
<keyword evidence="6" id="KW-1185">Reference proteome</keyword>
<dbReference type="SUPFAM" id="SSF53448">
    <property type="entry name" value="Nucleotide-diphospho-sugar transferases"/>
    <property type="match status" value="1"/>
</dbReference>
<evidence type="ECO:0000256" key="3">
    <source>
        <dbReference type="ARBA" id="ARBA00022679"/>
    </source>
</evidence>
<dbReference type="InterPro" id="IPR001173">
    <property type="entry name" value="Glyco_trans_2-like"/>
</dbReference>
<dbReference type="PANTHER" id="PTHR43179">
    <property type="entry name" value="RHAMNOSYLTRANSFERASE WBBL"/>
    <property type="match status" value="1"/>
</dbReference>
<evidence type="ECO:0000313" key="5">
    <source>
        <dbReference type="EMBL" id="RUM99571.1"/>
    </source>
</evidence>
<accession>A0A432VBM3</accession>
<dbReference type="Gene3D" id="3.90.550.10">
    <property type="entry name" value="Spore Coat Polysaccharide Biosynthesis Protein SpsA, Chain A"/>
    <property type="match status" value="1"/>
</dbReference>
<protein>
    <submittedName>
        <fullName evidence="5">Glycosyltransferase</fullName>
    </submittedName>
</protein>
<dbReference type="Pfam" id="PF00535">
    <property type="entry name" value="Glycos_transf_2"/>
    <property type="match status" value="1"/>
</dbReference>
<dbReference type="InterPro" id="IPR029044">
    <property type="entry name" value="Nucleotide-diphossugar_trans"/>
</dbReference>
<dbReference type="RefSeq" id="WP_128625810.1">
    <property type="nucleotide sequence ID" value="NZ_RKST01000001.1"/>
</dbReference>
<feature type="domain" description="Glycosyltransferase 2-like" evidence="4">
    <location>
        <begin position="23"/>
        <end position="146"/>
    </location>
</feature>
<evidence type="ECO:0000259" key="4">
    <source>
        <dbReference type="Pfam" id="PF00535"/>
    </source>
</evidence>
<dbReference type="EMBL" id="RKST01000001">
    <property type="protein sequence ID" value="RUM99571.1"/>
    <property type="molecule type" value="Genomic_DNA"/>
</dbReference>
<organism evidence="5 6">
    <name type="scientific">Borborobacter arsenicus</name>
    <dbReference type="NCBI Taxonomy" id="1851146"/>
    <lineage>
        <taxon>Bacteria</taxon>
        <taxon>Pseudomonadati</taxon>
        <taxon>Pseudomonadota</taxon>
        <taxon>Alphaproteobacteria</taxon>
        <taxon>Hyphomicrobiales</taxon>
        <taxon>Phyllobacteriaceae</taxon>
        <taxon>Borborobacter</taxon>
    </lineage>
</organism>
<dbReference type="AlphaFoldDB" id="A0A432VBM3"/>